<dbReference type="Gene3D" id="3.90.226.10">
    <property type="entry name" value="2-enoyl-CoA Hydratase, Chain A, domain 1"/>
    <property type="match status" value="1"/>
</dbReference>
<evidence type="ECO:0000256" key="1">
    <source>
        <dbReference type="ARBA" id="ARBA00005254"/>
    </source>
</evidence>
<dbReference type="PANTHER" id="PTHR11941">
    <property type="entry name" value="ENOYL-COA HYDRATASE-RELATED"/>
    <property type="match status" value="1"/>
</dbReference>
<dbReference type="InterPro" id="IPR029045">
    <property type="entry name" value="ClpP/crotonase-like_dom_sf"/>
</dbReference>
<accession>A0ABW6P9P6</accession>
<dbReference type="InterPro" id="IPR001753">
    <property type="entry name" value="Enoyl-CoA_hydra/iso"/>
</dbReference>
<dbReference type="CDD" id="cd06558">
    <property type="entry name" value="crotonase-like"/>
    <property type="match status" value="1"/>
</dbReference>
<dbReference type="EMBL" id="JBIAMT010000005">
    <property type="protein sequence ID" value="MFF0499878.1"/>
    <property type="molecule type" value="Genomic_DNA"/>
</dbReference>
<comment type="similarity">
    <text evidence="1">Belongs to the enoyl-CoA hydratase/isomerase family.</text>
</comment>
<proteinExistence type="inferred from homology"/>
<sequence>MNSLVTKEISDGVALLTLNRPERHNAWTFEMEAELFGLLHDAENDPEIRVVVITGAGKSFCPGLDAQALAEISASGRSTQPHLRTPMTYPTTIAKPIIAAINGACAGIGLILALQCDIRFASTRAKFTTSFAQRGIMAEHGIAWSLSRAVGPAVAFDLLYSARVVLGDEAAQLGLINRAVEPDELLTTAMDYARGLAANSSPAAMGTIKRQVYEALESTHEEARVLALRHWLGHLRFHSDFKEGISSFMEKRPPAFAPWDPATPAVPPPLPQD</sequence>
<protein>
    <submittedName>
        <fullName evidence="3">Enoyl-CoA hydratase-related protein</fullName>
    </submittedName>
</protein>
<gene>
    <name evidence="3" type="ORF">ACFYU5_25995</name>
</gene>
<reference evidence="3 4" key="1">
    <citation type="submission" date="2024-10" db="EMBL/GenBank/DDBJ databases">
        <title>The Natural Products Discovery Center: Release of the First 8490 Sequenced Strains for Exploring Actinobacteria Biosynthetic Diversity.</title>
        <authorList>
            <person name="Kalkreuter E."/>
            <person name="Kautsar S.A."/>
            <person name="Yang D."/>
            <person name="Bader C.D."/>
            <person name="Teijaro C.N."/>
            <person name="Fluegel L."/>
            <person name="Davis C.M."/>
            <person name="Simpson J.R."/>
            <person name="Lauterbach L."/>
            <person name="Steele A.D."/>
            <person name="Gui C."/>
            <person name="Meng S."/>
            <person name="Li G."/>
            <person name="Viehrig K."/>
            <person name="Ye F."/>
            <person name="Su P."/>
            <person name="Kiefer A.F."/>
            <person name="Nichols A."/>
            <person name="Cepeda A.J."/>
            <person name="Yan W."/>
            <person name="Fan B."/>
            <person name="Jiang Y."/>
            <person name="Adhikari A."/>
            <person name="Zheng C.-J."/>
            <person name="Schuster L."/>
            <person name="Cowan T.M."/>
            <person name="Smanski M.J."/>
            <person name="Chevrette M.G."/>
            <person name="De Carvalho L.P.S."/>
            <person name="Shen B."/>
        </authorList>
    </citation>
    <scope>NUCLEOTIDE SEQUENCE [LARGE SCALE GENOMIC DNA]</scope>
    <source>
        <strain evidence="3 4">NPDC004119</strain>
    </source>
</reference>
<dbReference type="Gene3D" id="1.10.12.10">
    <property type="entry name" value="Lyase 2-enoyl-coa Hydratase, Chain A, domain 2"/>
    <property type="match status" value="1"/>
</dbReference>
<dbReference type="Pfam" id="PF00378">
    <property type="entry name" value="ECH_1"/>
    <property type="match status" value="1"/>
</dbReference>
<dbReference type="InterPro" id="IPR014748">
    <property type="entry name" value="Enoyl-CoA_hydra_C"/>
</dbReference>
<organism evidence="3 4">
    <name type="scientific">Nocardia aobensis</name>
    <dbReference type="NCBI Taxonomy" id="257277"/>
    <lineage>
        <taxon>Bacteria</taxon>
        <taxon>Bacillati</taxon>
        <taxon>Actinomycetota</taxon>
        <taxon>Actinomycetes</taxon>
        <taxon>Mycobacteriales</taxon>
        <taxon>Nocardiaceae</taxon>
        <taxon>Nocardia</taxon>
    </lineage>
</organism>
<evidence type="ECO:0000313" key="3">
    <source>
        <dbReference type="EMBL" id="MFF0499878.1"/>
    </source>
</evidence>
<dbReference type="SUPFAM" id="SSF52096">
    <property type="entry name" value="ClpP/crotonase"/>
    <property type="match status" value="1"/>
</dbReference>
<evidence type="ECO:0000313" key="4">
    <source>
        <dbReference type="Proteomes" id="UP001601442"/>
    </source>
</evidence>
<keyword evidence="2" id="KW-0456">Lyase</keyword>
<evidence type="ECO:0000256" key="2">
    <source>
        <dbReference type="ARBA" id="ARBA00023239"/>
    </source>
</evidence>
<dbReference type="Proteomes" id="UP001601442">
    <property type="component" value="Unassembled WGS sequence"/>
</dbReference>
<comment type="caution">
    <text evidence="3">The sequence shown here is derived from an EMBL/GenBank/DDBJ whole genome shotgun (WGS) entry which is preliminary data.</text>
</comment>
<keyword evidence="4" id="KW-1185">Reference proteome</keyword>
<name>A0ABW6P9P6_9NOCA</name>
<dbReference type="RefSeq" id="WP_387398729.1">
    <property type="nucleotide sequence ID" value="NZ_JBIAMT010000005.1"/>
</dbReference>
<dbReference type="PANTHER" id="PTHR11941:SF133">
    <property type="entry name" value="1,2-EPOXYPHENYLACETYL-COA ISOMERASE"/>
    <property type="match status" value="1"/>
</dbReference>